<evidence type="ECO:0000256" key="1">
    <source>
        <dbReference type="ARBA" id="ARBA00022676"/>
    </source>
</evidence>
<dbReference type="InterPro" id="IPR051199">
    <property type="entry name" value="LPS_LOS_Heptosyltrfase"/>
</dbReference>
<reference evidence="3 4" key="1">
    <citation type="journal article" date="2016" name="Environ. Microbiol.">
        <title>Genomic resolution of a cold subsurface aquifer community provides metabolic insights for novel microbes adapted to high CO concentrations.</title>
        <authorList>
            <person name="Probst A.J."/>
            <person name="Castelle C.J."/>
            <person name="Singh A."/>
            <person name="Brown C.T."/>
            <person name="Anantharaman K."/>
            <person name="Sharon I."/>
            <person name="Hug L.A."/>
            <person name="Burstein D."/>
            <person name="Emerson J.B."/>
            <person name="Thomas B.C."/>
            <person name="Banfield J.F."/>
        </authorList>
    </citation>
    <scope>NUCLEOTIDE SEQUENCE [LARGE SCALE GENOMIC DNA]</scope>
    <source>
        <strain evidence="3">CG2_30_40_21</strain>
    </source>
</reference>
<dbReference type="GO" id="GO:0008713">
    <property type="term" value="F:ADP-heptose-lipopolysaccharide heptosyltransferase activity"/>
    <property type="evidence" value="ECO:0007669"/>
    <property type="project" value="TreeGrafter"/>
</dbReference>
<dbReference type="CDD" id="cd03789">
    <property type="entry name" value="GT9_LPS_heptosyltransferase"/>
    <property type="match status" value="1"/>
</dbReference>
<keyword evidence="2" id="KW-0808">Transferase</keyword>
<dbReference type="Proteomes" id="UP000183085">
    <property type="component" value="Unassembled WGS sequence"/>
</dbReference>
<dbReference type="Pfam" id="PF01075">
    <property type="entry name" value="Glyco_transf_9"/>
    <property type="match status" value="1"/>
</dbReference>
<gene>
    <name evidence="3" type="ORF">AUJ95_03330</name>
</gene>
<comment type="caution">
    <text evidence="3">The sequence shown here is derived from an EMBL/GenBank/DDBJ whole genome shotgun (WGS) entry which is preliminary data.</text>
</comment>
<dbReference type="GO" id="GO:0005829">
    <property type="term" value="C:cytosol"/>
    <property type="evidence" value="ECO:0007669"/>
    <property type="project" value="TreeGrafter"/>
</dbReference>
<evidence type="ECO:0000256" key="2">
    <source>
        <dbReference type="ARBA" id="ARBA00022679"/>
    </source>
</evidence>
<dbReference type="STRING" id="1817895.AUJ95_03330"/>
<sequence>MQRLINKILVIRFSSIGDIVLTTPVLRTLRERYPYAKLCFVVKKEFLEITTLFPYIDKVFIFDSKAGLWGLIKLIGEINSEQFDLLVDLHWNLRSILIYLFSRIRHKIHYSKYRFLRLLRVWFKWRLMPQQSHIIDLYFEPLTRFGILSSDNRIPELKIAKDRKSQVLECLKYLGIEDKDLVIGLCPGAKWETKQWTIEGFVETGNRLMNELNAKIVLIGDDRDVELGKKIEAWMDKKPLNLVNWTTLLELPTLIQRCDILITNDSAPLHIAAALGVSTISMFGPTTLDLGFGPHGNGLHIVLEKDLSCRPCSSHGSRECPKKTHECMESITAEEVVAAVRDLLGVEGIRQGIEG</sequence>
<protein>
    <recommendedName>
        <fullName evidence="5">Lipopolysaccharide heptosyltransferase II</fullName>
    </recommendedName>
</protein>
<evidence type="ECO:0000313" key="4">
    <source>
        <dbReference type="Proteomes" id="UP000183085"/>
    </source>
</evidence>
<dbReference type="PANTHER" id="PTHR30160">
    <property type="entry name" value="TETRAACYLDISACCHARIDE 4'-KINASE-RELATED"/>
    <property type="match status" value="1"/>
</dbReference>
<dbReference type="SUPFAM" id="SSF53756">
    <property type="entry name" value="UDP-Glycosyltransferase/glycogen phosphorylase"/>
    <property type="match status" value="1"/>
</dbReference>
<organism evidence="3 4">
    <name type="scientific">Candidatus Desantisbacteria bacterium CG2_30_40_21</name>
    <dbReference type="NCBI Taxonomy" id="1817895"/>
    <lineage>
        <taxon>Bacteria</taxon>
        <taxon>Candidatus Desantisiibacteriota</taxon>
    </lineage>
</organism>
<proteinExistence type="predicted"/>
<dbReference type="InterPro" id="IPR002201">
    <property type="entry name" value="Glyco_trans_9"/>
</dbReference>
<dbReference type="AlphaFoldDB" id="A0A1J5EFI7"/>
<keyword evidence="1" id="KW-0328">Glycosyltransferase</keyword>
<name>A0A1J5EFI7_9BACT</name>
<dbReference type="Gene3D" id="3.40.50.2000">
    <property type="entry name" value="Glycogen Phosphorylase B"/>
    <property type="match status" value="2"/>
</dbReference>
<evidence type="ECO:0008006" key="5">
    <source>
        <dbReference type="Google" id="ProtNLM"/>
    </source>
</evidence>
<dbReference type="EMBL" id="MNYI01000082">
    <property type="protein sequence ID" value="OIP41440.1"/>
    <property type="molecule type" value="Genomic_DNA"/>
</dbReference>
<accession>A0A1J5EFI7</accession>
<dbReference type="GO" id="GO:0009244">
    <property type="term" value="P:lipopolysaccharide core region biosynthetic process"/>
    <property type="evidence" value="ECO:0007669"/>
    <property type="project" value="TreeGrafter"/>
</dbReference>
<evidence type="ECO:0000313" key="3">
    <source>
        <dbReference type="EMBL" id="OIP41440.1"/>
    </source>
</evidence>